<sequence>MAKGAVYFHFPHKEGLAVAVVEEHYACWPQILAEVDAENLPPLETAIAMLDRAALAFRDSTVVQGGARLQIERPQIDAEFSTPFVDWTSFLTSLLAQTRDQGQIRADAAPPDAAARALVAGFFGTRHVSDVLHQRTDLGDRRTEIRDPLLRALRT</sequence>
<dbReference type="EMBL" id="MLYO01000018">
    <property type="protein sequence ID" value="OIK05938.1"/>
    <property type="molecule type" value="Genomic_DNA"/>
</dbReference>
<accession>A0A1S2QIF2</accession>
<evidence type="ECO:0000259" key="1">
    <source>
        <dbReference type="Pfam" id="PF21935"/>
    </source>
</evidence>
<proteinExistence type="predicted"/>
<dbReference type="AlphaFoldDB" id="A0A1S2QIF2"/>
<dbReference type="Gene3D" id="1.10.357.10">
    <property type="entry name" value="Tetracycline Repressor, domain 2"/>
    <property type="match status" value="1"/>
</dbReference>
<keyword evidence="3" id="KW-1185">Reference proteome</keyword>
<dbReference type="InterPro" id="IPR054126">
    <property type="entry name" value="CprB_TetR_C"/>
</dbReference>
<comment type="caution">
    <text evidence="2">The sequence shown here is derived from an EMBL/GenBank/DDBJ whole genome shotgun (WGS) entry which is preliminary data.</text>
</comment>
<dbReference type="SUPFAM" id="SSF48498">
    <property type="entry name" value="Tetracyclin repressor-like, C-terminal domain"/>
    <property type="match status" value="1"/>
</dbReference>
<protein>
    <recommendedName>
        <fullName evidence="1">CprB tetracyclin repressor-like C-terminal domain-containing protein</fullName>
    </recommendedName>
</protein>
<dbReference type="SUPFAM" id="SSF46689">
    <property type="entry name" value="Homeodomain-like"/>
    <property type="match status" value="1"/>
</dbReference>
<name>A0A1S2QIF2_9ACTN</name>
<organism evidence="2 3">
    <name type="scientific">Streptomyces monashensis</name>
    <dbReference type="NCBI Taxonomy" id="1678012"/>
    <lineage>
        <taxon>Bacteria</taxon>
        <taxon>Bacillati</taxon>
        <taxon>Actinomycetota</taxon>
        <taxon>Actinomycetes</taxon>
        <taxon>Kitasatosporales</taxon>
        <taxon>Streptomycetaceae</taxon>
        <taxon>Streptomyces</taxon>
    </lineage>
</organism>
<dbReference type="InterPro" id="IPR036271">
    <property type="entry name" value="Tet_transcr_reg_TetR-rel_C_sf"/>
</dbReference>
<evidence type="ECO:0000313" key="3">
    <source>
        <dbReference type="Proteomes" id="UP000179642"/>
    </source>
</evidence>
<feature type="domain" description="CprB tetracyclin repressor-like C-terminal" evidence="1">
    <location>
        <begin position="59"/>
        <end position="153"/>
    </location>
</feature>
<dbReference type="Proteomes" id="UP000179642">
    <property type="component" value="Unassembled WGS sequence"/>
</dbReference>
<dbReference type="InterPro" id="IPR009057">
    <property type="entry name" value="Homeodomain-like_sf"/>
</dbReference>
<dbReference type="Pfam" id="PF21935">
    <property type="entry name" value="TetR_C_45"/>
    <property type="match status" value="1"/>
</dbReference>
<gene>
    <name evidence="2" type="ORF">BIV23_10535</name>
</gene>
<reference evidence="2 3" key="1">
    <citation type="submission" date="2016-10" db="EMBL/GenBank/DDBJ databases">
        <title>Genome sequence of Streptomyces sp. MUSC 1.</title>
        <authorList>
            <person name="Lee L.-H."/>
            <person name="Ser H.-L."/>
            <person name="Law J.W.-F."/>
        </authorList>
    </citation>
    <scope>NUCLEOTIDE SEQUENCE [LARGE SCALE GENOMIC DNA]</scope>
    <source>
        <strain evidence="2 3">MUSC 1</strain>
    </source>
</reference>
<evidence type="ECO:0000313" key="2">
    <source>
        <dbReference type="EMBL" id="OIK05938.1"/>
    </source>
</evidence>